<sequence length="254" mass="29057">MRDNPDLPVNLRGVISGVGFLGPLLLMTNMSDYFHQLSLMDHNGRGVYQTRLDEIQKLVIEGNALQAVLLLQQTLFVSSGDSAPTLFEELTGYRYDGNVLQSQEPAEFQRYRDYVASEEFKIQVHVGINATFQRSELINFYLAKEYFRDITDMVLTVLKNYRLLAYFGQLDPIFALVQSEKYFRSLQWDGAEQFRRANHTPWFAVSEKNGVSGYVTAAQNLVFTSILGAGHYAGFDQTQTFNKMMRRFMNGLPL</sequence>
<dbReference type="Proteomes" id="UP000805193">
    <property type="component" value="Unassembled WGS sequence"/>
</dbReference>
<evidence type="ECO:0000313" key="1">
    <source>
        <dbReference type="EMBL" id="KAG0438783.1"/>
    </source>
</evidence>
<evidence type="ECO:0000313" key="2">
    <source>
        <dbReference type="Proteomes" id="UP000805193"/>
    </source>
</evidence>
<comment type="caution">
    <text evidence="1">The sequence shown here is derived from an EMBL/GenBank/DDBJ whole genome shotgun (WGS) entry which is preliminary data.</text>
</comment>
<proteinExistence type="predicted"/>
<name>A0AC60QQR6_IXOPE</name>
<keyword evidence="2" id="KW-1185">Reference proteome</keyword>
<accession>A0AC60QQR6</accession>
<gene>
    <name evidence="1" type="ORF">HPB47_016874</name>
</gene>
<dbReference type="EMBL" id="JABSTQ010005677">
    <property type="protein sequence ID" value="KAG0438783.1"/>
    <property type="molecule type" value="Genomic_DNA"/>
</dbReference>
<protein>
    <submittedName>
        <fullName evidence="1">Uncharacterized protein</fullName>
    </submittedName>
</protein>
<organism evidence="1 2">
    <name type="scientific">Ixodes persulcatus</name>
    <name type="common">Taiga tick</name>
    <dbReference type="NCBI Taxonomy" id="34615"/>
    <lineage>
        <taxon>Eukaryota</taxon>
        <taxon>Metazoa</taxon>
        <taxon>Ecdysozoa</taxon>
        <taxon>Arthropoda</taxon>
        <taxon>Chelicerata</taxon>
        <taxon>Arachnida</taxon>
        <taxon>Acari</taxon>
        <taxon>Parasitiformes</taxon>
        <taxon>Ixodida</taxon>
        <taxon>Ixodoidea</taxon>
        <taxon>Ixodidae</taxon>
        <taxon>Ixodinae</taxon>
        <taxon>Ixodes</taxon>
    </lineage>
</organism>
<reference evidence="1 2" key="1">
    <citation type="journal article" date="2020" name="Cell">
        <title>Large-Scale Comparative Analyses of Tick Genomes Elucidate Their Genetic Diversity and Vector Capacities.</title>
        <authorList>
            <consortium name="Tick Genome and Microbiome Consortium (TIGMIC)"/>
            <person name="Jia N."/>
            <person name="Wang J."/>
            <person name="Shi W."/>
            <person name="Du L."/>
            <person name="Sun Y."/>
            <person name="Zhan W."/>
            <person name="Jiang J.F."/>
            <person name="Wang Q."/>
            <person name="Zhang B."/>
            <person name="Ji P."/>
            <person name="Bell-Sakyi L."/>
            <person name="Cui X.M."/>
            <person name="Yuan T.T."/>
            <person name="Jiang B.G."/>
            <person name="Yang W.F."/>
            <person name="Lam T.T."/>
            <person name="Chang Q.C."/>
            <person name="Ding S.J."/>
            <person name="Wang X.J."/>
            <person name="Zhu J.G."/>
            <person name="Ruan X.D."/>
            <person name="Zhao L."/>
            <person name="Wei J.T."/>
            <person name="Ye R.Z."/>
            <person name="Que T.C."/>
            <person name="Du C.H."/>
            <person name="Zhou Y.H."/>
            <person name="Cheng J.X."/>
            <person name="Dai P.F."/>
            <person name="Guo W.B."/>
            <person name="Han X.H."/>
            <person name="Huang E.J."/>
            <person name="Li L.F."/>
            <person name="Wei W."/>
            <person name="Gao Y.C."/>
            <person name="Liu J.Z."/>
            <person name="Shao H.Z."/>
            <person name="Wang X."/>
            <person name="Wang C.C."/>
            <person name="Yang T.C."/>
            <person name="Huo Q.B."/>
            <person name="Li W."/>
            <person name="Chen H.Y."/>
            <person name="Chen S.E."/>
            <person name="Zhou L.G."/>
            <person name="Ni X.B."/>
            <person name="Tian J.H."/>
            <person name="Sheng Y."/>
            <person name="Liu T."/>
            <person name="Pan Y.S."/>
            <person name="Xia L.Y."/>
            <person name="Li J."/>
            <person name="Zhao F."/>
            <person name="Cao W.C."/>
        </authorList>
    </citation>
    <scope>NUCLEOTIDE SEQUENCE [LARGE SCALE GENOMIC DNA]</scope>
    <source>
        <strain evidence="1">Iper-2018</strain>
    </source>
</reference>